<dbReference type="Proteomes" id="UP001326715">
    <property type="component" value="Chromosome"/>
</dbReference>
<gene>
    <name evidence="3" type="ORF">SAMN05661012_06075</name>
    <name evidence="4" type="ORF">SR876_29040</name>
</gene>
<evidence type="ECO:0000259" key="2">
    <source>
        <dbReference type="Pfam" id="PF03432"/>
    </source>
</evidence>
<evidence type="ECO:0000313" key="6">
    <source>
        <dbReference type="Proteomes" id="UP001326715"/>
    </source>
</evidence>
<name>A0A1K1SSW9_9BACT</name>
<feature type="region of interest" description="Disordered" evidence="1">
    <location>
        <begin position="368"/>
        <end position="408"/>
    </location>
</feature>
<dbReference type="STRING" id="1004.SAMN05661012_06075"/>
<dbReference type="Proteomes" id="UP000183788">
    <property type="component" value="Unassembled WGS sequence"/>
</dbReference>
<accession>A0A1K1SSW9</accession>
<feature type="domain" description="MobA/VirD2-like nuclease" evidence="2">
    <location>
        <begin position="17"/>
        <end position="151"/>
    </location>
</feature>
<dbReference type="EMBL" id="CP140154">
    <property type="protein sequence ID" value="WQG88979.1"/>
    <property type="molecule type" value="Genomic_DNA"/>
</dbReference>
<dbReference type="InterPro" id="IPR005094">
    <property type="entry name" value="Endonuclease_MobA/VirD2"/>
</dbReference>
<proteinExistence type="predicted"/>
<dbReference type="EMBL" id="FPIZ01000032">
    <property type="protein sequence ID" value="SFW87402.1"/>
    <property type="molecule type" value="Genomic_DNA"/>
</dbReference>
<feature type="compositionally biased region" description="Polar residues" evidence="1">
    <location>
        <begin position="368"/>
        <end position="393"/>
    </location>
</feature>
<evidence type="ECO:0000313" key="5">
    <source>
        <dbReference type="Proteomes" id="UP000183788"/>
    </source>
</evidence>
<dbReference type="Pfam" id="PF03432">
    <property type="entry name" value="Relaxase"/>
    <property type="match status" value="1"/>
</dbReference>
<organism evidence="3 5">
    <name type="scientific">Chitinophaga sancti</name>
    <dbReference type="NCBI Taxonomy" id="1004"/>
    <lineage>
        <taxon>Bacteria</taxon>
        <taxon>Pseudomonadati</taxon>
        <taxon>Bacteroidota</taxon>
        <taxon>Chitinophagia</taxon>
        <taxon>Chitinophagales</taxon>
        <taxon>Chitinophagaceae</taxon>
        <taxon>Chitinophaga</taxon>
    </lineage>
</organism>
<evidence type="ECO:0000313" key="4">
    <source>
        <dbReference type="EMBL" id="WQG88979.1"/>
    </source>
</evidence>
<dbReference type="RefSeq" id="WP_072365671.1">
    <property type="nucleotide sequence ID" value="NZ_CP139972.1"/>
</dbReference>
<reference evidence="4 6" key="2">
    <citation type="submission" date="2023-11" db="EMBL/GenBank/DDBJ databases">
        <title>MicrobeMod: A computational toolkit for identifying prokaryotic methylation and restriction-modification with nanopore sequencing.</title>
        <authorList>
            <person name="Crits-Christoph A."/>
            <person name="Kang S.C."/>
            <person name="Lee H."/>
            <person name="Ostrov N."/>
        </authorList>
    </citation>
    <scope>NUCLEOTIDE SEQUENCE [LARGE SCALE GENOMIC DNA]</scope>
    <source>
        <strain evidence="4 6">ATCC 23090</strain>
    </source>
</reference>
<dbReference type="AlphaFoldDB" id="A0A1K1SSW9"/>
<dbReference type="OrthoDB" id="915634at2"/>
<sequence length="456" mass="50812">MVAVIKFGKSVQKTLNYNENKVREGVAKCLAAVNYPKELEDLTLMQKLSRLNKLAALHEDVTSPSVHVSLNFPPGEHPDEVTMQKIAKTYMDKIGMGDQPYLVYEHMDAGHPHLHIVSVKVRADGTRVNTQNIGKNQSREARLFIEKEYGLTPAQQHGALHRDESDALNSEVLQMGKTAVKRKIENILHRVLDRYHYTSLDEFNALLSRYNVRSERGTENSNIYKHGGLIFKGLKDGQPAGPPLKASLFNIDDQSPTLTNLQSRFEANKRYHKSNVKERDDLANRIRITIAQAKKLDLPDLIARLREKRIAVALHVGKDDRVFGITFIDHANKNVFKGSDLGKDLTAAAIIKKCGMAIENPGNVNSISEPSALSNATLQPSVSKPSESQTNAPATHPRDPSNDTGYFPPLGPATGSDVIFVVKGIFDALTQNEYTPLLPYPFRIGKSRKKKKRKSI</sequence>
<evidence type="ECO:0000256" key="1">
    <source>
        <dbReference type="SAM" id="MobiDB-lite"/>
    </source>
</evidence>
<protein>
    <submittedName>
        <fullName evidence="3">Relaxase/Mobilisation nuclease domain-containing protein</fullName>
    </submittedName>
    <submittedName>
        <fullName evidence="4">Relaxase/mobilization nuclease domain-containing protein</fullName>
    </submittedName>
</protein>
<reference evidence="3 5" key="1">
    <citation type="submission" date="2016-11" db="EMBL/GenBank/DDBJ databases">
        <authorList>
            <person name="Jaros S."/>
            <person name="Januszkiewicz K."/>
            <person name="Wedrychowicz H."/>
        </authorList>
    </citation>
    <scope>NUCLEOTIDE SEQUENCE [LARGE SCALE GENOMIC DNA]</scope>
    <source>
        <strain evidence="3 5">DSM 784</strain>
    </source>
</reference>
<evidence type="ECO:0000313" key="3">
    <source>
        <dbReference type="EMBL" id="SFW87402.1"/>
    </source>
</evidence>
<keyword evidence="6" id="KW-1185">Reference proteome</keyword>